<evidence type="ECO:0000313" key="4">
    <source>
        <dbReference type="Proteomes" id="UP001329313"/>
    </source>
</evidence>
<feature type="compositionally biased region" description="Acidic residues" evidence="1">
    <location>
        <begin position="988"/>
        <end position="1010"/>
    </location>
</feature>
<evidence type="ECO:0000256" key="2">
    <source>
        <dbReference type="SAM" id="Phobius"/>
    </source>
</evidence>
<accession>A0AAU0MFN8</accession>
<dbReference type="RefSeq" id="WP_330169935.1">
    <property type="nucleotide sequence ID" value="NZ_CP137080.1"/>
</dbReference>
<feature type="compositionally biased region" description="Acidic residues" evidence="1">
    <location>
        <begin position="1050"/>
        <end position="1067"/>
    </location>
</feature>
<proteinExistence type="predicted"/>
<dbReference type="AlphaFoldDB" id="A0AAU0MFN8"/>
<feature type="transmembrane region" description="Helical" evidence="2">
    <location>
        <begin position="365"/>
        <end position="387"/>
    </location>
</feature>
<sequence length="1104" mass="114858">MPARVHALLVARSDGAGDRAMAHLERTIEALAAQSRRVDALTVVVIGQARPRLHELVARAGAEAVIEAPRSTGYAAALRMGSVRLGRADAVWLLAQDTAPDPAALRRLAGALELAPSVSMVAPKLVAWDESDRIVSLGVSMTRLGRSVGLVDGQLDQGQHDIREDALGADVRGLLVRREAWDLLRGLDPALWGADEGLDLGVRSRLVGGRVGLVPGARIAVAGDGVAALPDPRDVRRRGRRAAPLRVAQLHRRLAYARSFLVPLIWLSLLPLALGRTVMHLLRKQPGLVGAEWRATMVVLVRLGAIARSRRRITDAGRASGIRVPWSQLAPLRVRRAELVRRFDDSDEQGDDVDRRGELHFFTGGGAWVVLAAFAVGIGAFFSLLAWSTLGGGGLLPLHDRLDDLWMDAAYGRRGLGLDTTGAADPFSAVLALLGSLTPWRPSQALVILWVLAIPAAALGGWFAATRLSPRAGVRIVGASLWALAPPFLVALTDGRPAPVLAHLLLPWLFYAGSVAKRSWGSTGAASLLLAAVLACAPSLAPALAVLWLAAIATGGRGALRVVWTPLPAIALFGPLIWERGIRGGDWWGLLADPGLVTSSSMGADAASRALLALGVPAPDLAGWASLAPGSTPWIALLLAPLAVVALAALLTPRWAAALALLGTAVLGLATAFAVVGIAVQTSAGEPIALWPGPALSLLWLGVGGAALLTLDTPLPVRMRALRPWAAAAVLLGIIAFAVPQVTAPIRGETALTNGPASTLPAYVAAVGRDDPDIATIVLRPLDDGSVASRVVWGAGETLTAQTTALGVRTQPTASDRDTAALVADLVSPSSADLGASLRERAIGFVVLTPGEQSEAATALRLQAVASLDARAGLESVGDTTRGQLWRVTGDPEPRAGLAAGELALQRGIILAQLGIVAIAVLLAFPTVASRRAARSRSRLVGVPGESRRRAERSRRRRGEPRRRAVAPAAGGAASTSEEIPPPGDAPAEAEAEAETSPEIEGNPEAETGSEADTTPGAETGSEAEANPEAETGSEPEANPEAESGSETVADQDLEAGQDLEADEDLIADPNPEAAPGPGAHQAVGSAGERDRDEPERDRDEEAR</sequence>
<feature type="compositionally biased region" description="Basic and acidic residues" evidence="1">
    <location>
        <begin position="1088"/>
        <end position="1104"/>
    </location>
</feature>
<dbReference type="InterPro" id="IPR029044">
    <property type="entry name" value="Nucleotide-diphossugar_trans"/>
</dbReference>
<keyword evidence="2" id="KW-1133">Transmembrane helix</keyword>
<keyword evidence="4" id="KW-1185">Reference proteome</keyword>
<feature type="transmembrane region" description="Helical" evidence="2">
    <location>
        <begin position="255"/>
        <end position="274"/>
    </location>
</feature>
<reference evidence="3 4" key="1">
    <citation type="submission" date="2023-10" db="EMBL/GenBank/DDBJ databases">
        <title>Y20.</title>
        <authorList>
            <person name="Zhang G."/>
            <person name="Ding Y."/>
        </authorList>
    </citation>
    <scope>NUCLEOTIDE SEQUENCE [LARGE SCALE GENOMIC DNA]</scope>
    <source>
        <strain evidence="3 4">Y20</strain>
    </source>
</reference>
<dbReference type="Pfam" id="PF13641">
    <property type="entry name" value="Glyco_tranf_2_3"/>
    <property type="match status" value="1"/>
</dbReference>
<gene>
    <name evidence="3" type="ORF">RYJ27_08730</name>
</gene>
<keyword evidence="2" id="KW-0812">Transmembrane</keyword>
<feature type="transmembrane region" description="Helical" evidence="2">
    <location>
        <begin position="559"/>
        <end position="578"/>
    </location>
</feature>
<feature type="transmembrane region" description="Helical" evidence="2">
    <location>
        <begin position="659"/>
        <end position="682"/>
    </location>
</feature>
<feature type="transmembrane region" description="Helical" evidence="2">
    <location>
        <begin position="910"/>
        <end position="929"/>
    </location>
</feature>
<dbReference type="EMBL" id="CP137080">
    <property type="protein sequence ID" value="WOQ68794.1"/>
    <property type="molecule type" value="Genomic_DNA"/>
</dbReference>
<feature type="compositionally biased region" description="Basic residues" evidence="1">
    <location>
        <begin position="950"/>
        <end position="965"/>
    </location>
</feature>
<feature type="region of interest" description="Disordered" evidence="1">
    <location>
        <begin position="934"/>
        <end position="1104"/>
    </location>
</feature>
<feature type="transmembrane region" description="Helical" evidence="2">
    <location>
        <begin position="472"/>
        <end position="492"/>
    </location>
</feature>
<feature type="transmembrane region" description="Helical" evidence="2">
    <location>
        <begin position="528"/>
        <end position="553"/>
    </location>
</feature>
<feature type="transmembrane region" description="Helical" evidence="2">
    <location>
        <begin position="721"/>
        <end position="739"/>
    </location>
</feature>
<keyword evidence="2" id="KW-0472">Membrane</keyword>
<dbReference type="Proteomes" id="UP001329313">
    <property type="component" value="Chromosome"/>
</dbReference>
<protein>
    <submittedName>
        <fullName evidence="3">Glycosyl transferase</fullName>
    </submittedName>
</protein>
<evidence type="ECO:0000313" key="3">
    <source>
        <dbReference type="EMBL" id="WOQ68794.1"/>
    </source>
</evidence>
<name>A0AAU0MFN8_9MICO</name>
<feature type="compositionally biased region" description="Low complexity" evidence="1">
    <location>
        <begin position="966"/>
        <end position="979"/>
    </location>
</feature>
<dbReference type="SUPFAM" id="SSF53448">
    <property type="entry name" value="Nucleotide-diphospho-sugar transferases"/>
    <property type="match status" value="1"/>
</dbReference>
<organism evidence="3 4">
    <name type="scientific">Microbacterium limosum</name>
    <dbReference type="NCBI Taxonomy" id="3079935"/>
    <lineage>
        <taxon>Bacteria</taxon>
        <taxon>Bacillati</taxon>
        <taxon>Actinomycetota</taxon>
        <taxon>Actinomycetes</taxon>
        <taxon>Micrococcales</taxon>
        <taxon>Microbacteriaceae</taxon>
        <taxon>Microbacterium</taxon>
    </lineage>
</organism>
<evidence type="ECO:0000256" key="1">
    <source>
        <dbReference type="SAM" id="MobiDB-lite"/>
    </source>
</evidence>
<keyword evidence="3" id="KW-0808">Transferase</keyword>
<dbReference type="KEGG" id="mliy:RYJ27_08730"/>
<feature type="compositionally biased region" description="Acidic residues" evidence="1">
    <location>
        <begin position="1026"/>
        <end position="1040"/>
    </location>
</feature>
<feature type="transmembrane region" description="Helical" evidence="2">
    <location>
        <begin position="445"/>
        <end position="465"/>
    </location>
</feature>
<dbReference type="GO" id="GO:0016740">
    <property type="term" value="F:transferase activity"/>
    <property type="evidence" value="ECO:0007669"/>
    <property type="project" value="UniProtKB-KW"/>
</dbReference>
<dbReference type="Gene3D" id="3.90.550.10">
    <property type="entry name" value="Spore Coat Polysaccharide Biosynthesis Protein SpsA, Chain A"/>
    <property type="match status" value="1"/>
</dbReference>
<feature type="transmembrane region" description="Helical" evidence="2">
    <location>
        <begin position="688"/>
        <end position="709"/>
    </location>
</feature>
<feature type="transmembrane region" description="Helical" evidence="2">
    <location>
        <begin position="634"/>
        <end position="652"/>
    </location>
</feature>